<dbReference type="Proteomes" id="UP000192411">
    <property type="component" value="Unassembled WGS sequence"/>
</dbReference>
<evidence type="ECO:0000313" key="2">
    <source>
        <dbReference type="Proteomes" id="UP000192411"/>
    </source>
</evidence>
<organism evidence="1 2">
    <name type="scientific">Mycolicibacterium tusciae</name>
    <dbReference type="NCBI Taxonomy" id="75922"/>
    <lineage>
        <taxon>Bacteria</taxon>
        <taxon>Bacillati</taxon>
        <taxon>Actinomycetota</taxon>
        <taxon>Actinomycetes</taxon>
        <taxon>Mycobacteriales</taxon>
        <taxon>Mycobacteriaceae</taxon>
        <taxon>Mycolicibacterium</taxon>
    </lineage>
</organism>
<sequence>MALITAFRFRNDRTVHFRTQVECGWTYDRSGNEPRILQLETYASDGTTSQVLQLDKSRAEDLLAIIREVFPDLVR</sequence>
<comment type="caution">
    <text evidence="1">The sequence shown here is derived from an EMBL/GenBank/DDBJ whole genome shotgun (WGS) entry which is preliminary data.</text>
</comment>
<keyword evidence="2" id="KW-1185">Reference proteome</keyword>
<protein>
    <submittedName>
        <fullName evidence="1">Uncharacterized protein</fullName>
    </submittedName>
</protein>
<gene>
    <name evidence="1" type="ORF">BST47_06045</name>
</gene>
<dbReference type="OrthoDB" id="9781481at2"/>
<dbReference type="AlphaFoldDB" id="A0A1X0JWG4"/>
<dbReference type="EMBL" id="MVIM01000003">
    <property type="protein sequence ID" value="ORB67122.1"/>
    <property type="molecule type" value="Genomic_DNA"/>
</dbReference>
<evidence type="ECO:0000313" key="1">
    <source>
        <dbReference type="EMBL" id="ORB67122.1"/>
    </source>
</evidence>
<accession>A0A1X0JWG4</accession>
<name>A0A1X0JWG4_9MYCO</name>
<dbReference type="STRING" id="75922.BST47_06045"/>
<reference evidence="1 2" key="1">
    <citation type="submission" date="2017-02" db="EMBL/GenBank/DDBJ databases">
        <title>The new phylogeny of genus Mycobacterium.</title>
        <authorList>
            <person name="Tortoli E."/>
            <person name="Trovato A."/>
            <person name="Cirillo D.M."/>
        </authorList>
    </citation>
    <scope>NUCLEOTIDE SEQUENCE [LARGE SCALE GENOMIC DNA]</scope>
    <source>
        <strain evidence="1 2">DSM 44338</strain>
    </source>
</reference>
<proteinExistence type="predicted"/>